<evidence type="ECO:0000313" key="1">
    <source>
        <dbReference type="Proteomes" id="UP000025227"/>
    </source>
</evidence>
<protein>
    <submittedName>
        <fullName evidence="2">Transposase</fullName>
    </submittedName>
</protein>
<dbReference type="OrthoDB" id="5870084at2759"/>
<keyword evidence="1" id="KW-1185">Reference proteome</keyword>
<reference evidence="2" key="1">
    <citation type="submission" date="2020-12" db="UniProtKB">
        <authorList>
            <consortium name="WormBaseParasite"/>
        </authorList>
    </citation>
    <scope>IDENTIFICATION</scope>
    <source>
        <strain evidence="2">MHco3</strain>
    </source>
</reference>
<dbReference type="Proteomes" id="UP000025227">
    <property type="component" value="Unplaced"/>
</dbReference>
<proteinExistence type="predicted"/>
<dbReference type="WBParaSite" id="HCON_00006550-00001">
    <property type="protein sequence ID" value="HCON_00006550-00001"/>
    <property type="gene ID" value="HCON_00006550"/>
</dbReference>
<dbReference type="AlphaFoldDB" id="A0A7I4XUT5"/>
<organism evidence="1 2">
    <name type="scientific">Haemonchus contortus</name>
    <name type="common">Barber pole worm</name>
    <dbReference type="NCBI Taxonomy" id="6289"/>
    <lineage>
        <taxon>Eukaryota</taxon>
        <taxon>Metazoa</taxon>
        <taxon>Ecdysozoa</taxon>
        <taxon>Nematoda</taxon>
        <taxon>Chromadorea</taxon>
        <taxon>Rhabditida</taxon>
        <taxon>Rhabditina</taxon>
        <taxon>Rhabditomorpha</taxon>
        <taxon>Strongyloidea</taxon>
        <taxon>Trichostrongylidae</taxon>
        <taxon>Haemonchus</taxon>
    </lineage>
</organism>
<name>A0A7I4XUT5_HAECO</name>
<accession>A0A7I4XUT5</accession>
<evidence type="ECO:0000313" key="2">
    <source>
        <dbReference type="WBParaSite" id="HCON_00006550-00001"/>
    </source>
</evidence>
<sequence>MKEVYKVAPARCTIHKWRSKYTSDDYSIENEDHPGLSKELDLDALHSQVEANPCQTTRELAVTLVDSTHNYSWVKINRQGAKARSWCLIL</sequence>